<dbReference type="CDD" id="cd03114">
    <property type="entry name" value="MMAA-like"/>
    <property type="match status" value="1"/>
</dbReference>
<dbReference type="NCBIfam" id="NF006958">
    <property type="entry name" value="PRK09435.1"/>
    <property type="match status" value="1"/>
</dbReference>
<keyword evidence="3" id="KW-1185">Reference proteome</keyword>
<keyword evidence="2" id="KW-0378">Hydrolase</keyword>
<dbReference type="SUPFAM" id="SSF52540">
    <property type="entry name" value="P-loop containing nucleoside triphosphate hydrolases"/>
    <property type="match status" value="1"/>
</dbReference>
<dbReference type="InterPro" id="IPR005129">
    <property type="entry name" value="GTPase_ArgK"/>
</dbReference>
<evidence type="ECO:0000256" key="1">
    <source>
        <dbReference type="ARBA" id="ARBA00009625"/>
    </source>
</evidence>
<dbReference type="Proteomes" id="UP001597510">
    <property type="component" value="Unassembled WGS sequence"/>
</dbReference>
<dbReference type="InterPro" id="IPR027417">
    <property type="entry name" value="P-loop_NTPase"/>
</dbReference>
<evidence type="ECO:0000313" key="2">
    <source>
        <dbReference type="EMBL" id="MFD2521351.1"/>
    </source>
</evidence>
<dbReference type="Gene3D" id="1.20.5.170">
    <property type="match status" value="1"/>
</dbReference>
<dbReference type="RefSeq" id="WP_340237022.1">
    <property type="nucleotide sequence ID" value="NZ_JBBEWC010000007.1"/>
</dbReference>
<dbReference type="PANTHER" id="PTHR23408:SF3">
    <property type="entry name" value="METHYLMALONIC ACIDURIA TYPE A PROTEIN, MITOCHONDRIAL"/>
    <property type="match status" value="1"/>
</dbReference>
<dbReference type="GO" id="GO:0016787">
    <property type="term" value="F:hydrolase activity"/>
    <property type="evidence" value="ECO:0007669"/>
    <property type="project" value="UniProtKB-KW"/>
</dbReference>
<sequence>MQKRLSPEAYIDGVLSGNRVILSRAITLIESQLPQDKDLAQQLLEQLLPHTGKSIRVGITGVPGVGKSTFIEVFGKTITAQNKKIAVLAIDPSSQLTKGSIMGDKTRMEELAHDPLAYIRPSPAGNSLGGVANKTRETILLCEAAGFEVIVVETVGVGQSETIVKGMVDFFLLLMLAGAGDELQGIKRGIIEMADAIAITKADADNIQASKNARLEYLHALHLYPAASNSWQTPVLTCSALNNIGISEIWETVQAYAQKMQSSGFWEQNRQKQNVEWLLAFIRQSLEDDFFNNPVVKQKFGDVKANILSGKILPIQGARDLLDSVK</sequence>
<organism evidence="2 3">
    <name type="scientific">Emticicia soli</name>
    <dbReference type="NCBI Taxonomy" id="2027878"/>
    <lineage>
        <taxon>Bacteria</taxon>
        <taxon>Pseudomonadati</taxon>
        <taxon>Bacteroidota</taxon>
        <taxon>Cytophagia</taxon>
        <taxon>Cytophagales</taxon>
        <taxon>Leadbetterellaceae</taxon>
        <taxon>Emticicia</taxon>
    </lineage>
</organism>
<dbReference type="Gene3D" id="1.10.287.130">
    <property type="match status" value="1"/>
</dbReference>
<name>A0ABW5J5S6_9BACT</name>
<dbReference type="PANTHER" id="PTHR23408">
    <property type="entry name" value="METHYLMALONYL-COA MUTASE"/>
    <property type="match status" value="1"/>
</dbReference>
<protein>
    <submittedName>
        <fullName evidence="2">Methylmalonyl Co-A mutase-associated GTPase MeaB</fullName>
        <ecNumber evidence="2">3.6.5.-</ecNumber>
    </submittedName>
</protein>
<comment type="caution">
    <text evidence="2">The sequence shown here is derived from an EMBL/GenBank/DDBJ whole genome shotgun (WGS) entry which is preliminary data.</text>
</comment>
<reference evidence="3" key="1">
    <citation type="journal article" date="2019" name="Int. J. Syst. Evol. Microbiol.">
        <title>The Global Catalogue of Microorganisms (GCM) 10K type strain sequencing project: providing services to taxonomists for standard genome sequencing and annotation.</title>
        <authorList>
            <consortium name="The Broad Institute Genomics Platform"/>
            <consortium name="The Broad Institute Genome Sequencing Center for Infectious Disease"/>
            <person name="Wu L."/>
            <person name="Ma J."/>
        </authorList>
    </citation>
    <scope>NUCLEOTIDE SEQUENCE [LARGE SCALE GENOMIC DNA]</scope>
    <source>
        <strain evidence="3">KCTC 52344</strain>
    </source>
</reference>
<gene>
    <name evidence="2" type="primary">meaB</name>
    <name evidence="2" type="ORF">ACFSR2_10670</name>
</gene>
<dbReference type="Gene3D" id="3.40.50.300">
    <property type="entry name" value="P-loop containing nucleotide triphosphate hydrolases"/>
    <property type="match status" value="1"/>
</dbReference>
<dbReference type="NCBIfam" id="TIGR00750">
    <property type="entry name" value="lao"/>
    <property type="match status" value="1"/>
</dbReference>
<proteinExistence type="inferred from homology"/>
<dbReference type="EC" id="3.6.5.-" evidence="2"/>
<dbReference type="Pfam" id="PF03308">
    <property type="entry name" value="MeaB"/>
    <property type="match status" value="1"/>
</dbReference>
<comment type="similarity">
    <text evidence="1">Belongs to the SIMIBI class G3E GTPase family. ArgK/MeaB subfamily.</text>
</comment>
<accession>A0ABW5J5S6</accession>
<evidence type="ECO:0000313" key="3">
    <source>
        <dbReference type="Proteomes" id="UP001597510"/>
    </source>
</evidence>
<dbReference type="EMBL" id="JBHULC010000009">
    <property type="protein sequence ID" value="MFD2521351.1"/>
    <property type="molecule type" value="Genomic_DNA"/>
</dbReference>